<gene>
    <name evidence="1" type="ORF">GCM10009097_05160</name>
</gene>
<proteinExistence type="predicted"/>
<sequence length="126" mass="13624">MKSTLVHHLYDFQRPGKPIVCSSEVSGPRGEIERSPFLAGLLPAAGRKFAGSHLPAMPGVRVKFSRLKSGDVRLAFLRSPIWRNGEPQPVDVGLDDLLHEAMAAMRAADGRPAGWPFPTWGGAHGC</sequence>
<dbReference type="EMBL" id="BAAAEN010000002">
    <property type="protein sequence ID" value="GAA0492449.1"/>
    <property type="molecule type" value="Genomic_DNA"/>
</dbReference>
<accession>A0ABP3L4Q2</accession>
<protein>
    <submittedName>
        <fullName evidence="1">Uncharacterized protein</fullName>
    </submittedName>
</protein>
<comment type="caution">
    <text evidence="1">The sequence shown here is derived from an EMBL/GenBank/DDBJ whole genome shotgun (WGS) entry which is preliminary data.</text>
</comment>
<evidence type="ECO:0000313" key="2">
    <source>
        <dbReference type="Proteomes" id="UP001501706"/>
    </source>
</evidence>
<dbReference type="Proteomes" id="UP001501706">
    <property type="component" value="Unassembled WGS sequence"/>
</dbReference>
<organism evidence="1 2">
    <name type="scientific">Pigmentiphaga daeguensis</name>
    <dbReference type="NCBI Taxonomy" id="414049"/>
    <lineage>
        <taxon>Bacteria</taxon>
        <taxon>Pseudomonadati</taxon>
        <taxon>Pseudomonadota</taxon>
        <taxon>Betaproteobacteria</taxon>
        <taxon>Burkholderiales</taxon>
        <taxon>Alcaligenaceae</taxon>
        <taxon>Pigmentiphaga</taxon>
    </lineage>
</organism>
<evidence type="ECO:0000313" key="1">
    <source>
        <dbReference type="EMBL" id="GAA0492449.1"/>
    </source>
</evidence>
<name>A0ABP3L4Q2_9BURK</name>
<keyword evidence="2" id="KW-1185">Reference proteome</keyword>
<dbReference type="RefSeq" id="WP_343927081.1">
    <property type="nucleotide sequence ID" value="NZ_BAAAEN010000002.1"/>
</dbReference>
<reference evidence="2" key="1">
    <citation type="journal article" date="2019" name="Int. J. Syst. Evol. Microbiol.">
        <title>The Global Catalogue of Microorganisms (GCM) 10K type strain sequencing project: providing services to taxonomists for standard genome sequencing and annotation.</title>
        <authorList>
            <consortium name="The Broad Institute Genomics Platform"/>
            <consortium name="The Broad Institute Genome Sequencing Center for Infectious Disease"/>
            <person name="Wu L."/>
            <person name="Ma J."/>
        </authorList>
    </citation>
    <scope>NUCLEOTIDE SEQUENCE [LARGE SCALE GENOMIC DNA]</scope>
    <source>
        <strain evidence="2">JCM 14330</strain>
    </source>
</reference>